<protein>
    <submittedName>
        <fullName evidence="1">Uncharacterized protein</fullName>
    </submittedName>
</protein>
<reference evidence="1" key="1">
    <citation type="journal article" date="2021" name="Proc. Natl. Acad. Sci. U.S.A.">
        <title>A Catalog of Tens of Thousands of Viruses from Human Metagenomes Reveals Hidden Associations with Chronic Diseases.</title>
        <authorList>
            <person name="Tisza M.J."/>
            <person name="Buck C.B."/>
        </authorList>
    </citation>
    <scope>NUCLEOTIDE SEQUENCE</scope>
    <source>
        <strain evidence="1">CtMCY8</strain>
    </source>
</reference>
<sequence>MLFQEIVSRLFQYSVWSSPGGYTSSPESGSIVFLYSASENSHVFFIPFGVSPFPCFCYHIKPPVV</sequence>
<evidence type="ECO:0000313" key="1">
    <source>
        <dbReference type="EMBL" id="DAF60078.1"/>
    </source>
</evidence>
<dbReference type="EMBL" id="BK032782">
    <property type="protein sequence ID" value="DAF60078.1"/>
    <property type="molecule type" value="Genomic_DNA"/>
</dbReference>
<accession>A0A8S5TA00</accession>
<name>A0A8S5TA00_9CAUD</name>
<organism evidence="1">
    <name type="scientific">Siphoviridae sp. ctMCY8</name>
    <dbReference type="NCBI Taxonomy" id="2827854"/>
    <lineage>
        <taxon>Viruses</taxon>
        <taxon>Duplodnaviria</taxon>
        <taxon>Heunggongvirae</taxon>
        <taxon>Uroviricota</taxon>
        <taxon>Caudoviricetes</taxon>
    </lineage>
</organism>
<proteinExistence type="predicted"/>